<accession>A0A090GAG3</accession>
<protein>
    <submittedName>
        <fullName evidence="1">Uncharacterized protein</fullName>
    </submittedName>
</protein>
<evidence type="ECO:0000313" key="2">
    <source>
        <dbReference type="Proteomes" id="UP000046122"/>
    </source>
</evidence>
<name>A0A090GAG3_MESPL</name>
<dbReference type="AlphaFoldDB" id="A0A090GAG3"/>
<evidence type="ECO:0000313" key="1">
    <source>
        <dbReference type="EMBL" id="CDX55891.1"/>
    </source>
</evidence>
<proteinExistence type="predicted"/>
<reference evidence="1 2" key="1">
    <citation type="submission" date="2014-08" db="EMBL/GenBank/DDBJ databases">
        <authorList>
            <person name="Moulin Lionel"/>
        </authorList>
    </citation>
    <scope>NUCLEOTIDE SEQUENCE [LARGE SCALE GENOMIC DNA]</scope>
</reference>
<dbReference type="Proteomes" id="UP000046122">
    <property type="component" value="Unassembled WGS sequence"/>
</dbReference>
<gene>
    <name evidence="1" type="ORF">MPL3365_210119</name>
</gene>
<organism evidence="1 2">
    <name type="scientific">Mesorhizobium plurifarium</name>
    <dbReference type="NCBI Taxonomy" id="69974"/>
    <lineage>
        <taxon>Bacteria</taxon>
        <taxon>Pseudomonadati</taxon>
        <taxon>Pseudomonadota</taxon>
        <taxon>Alphaproteobacteria</taxon>
        <taxon>Hyphomicrobiales</taxon>
        <taxon>Phyllobacteriaceae</taxon>
        <taxon>Mesorhizobium</taxon>
    </lineage>
</organism>
<sequence length="128" mass="14168">MDIRAARSRLVHETRSRLGDLITIRAKARGEMSVADDPTRSAMVDLKGRFDINPDLDFLGGRDRGMAPTRFAGRLCTISIPRADMAWLPKEGDQAEITSRPAEPIYSIVRVVDDAAEVIVLYLSNLGK</sequence>
<dbReference type="EMBL" id="CCNE01000014">
    <property type="protein sequence ID" value="CDX55891.1"/>
    <property type="molecule type" value="Genomic_DNA"/>
</dbReference>